<gene>
    <name evidence="6 8" type="primary">nusB</name>
    <name evidence="8" type="ORF">ACFSCZ_09850</name>
</gene>
<evidence type="ECO:0000256" key="4">
    <source>
        <dbReference type="ARBA" id="ARBA00023015"/>
    </source>
</evidence>
<evidence type="ECO:0000256" key="5">
    <source>
        <dbReference type="ARBA" id="ARBA00023163"/>
    </source>
</evidence>
<dbReference type="PANTHER" id="PTHR11078:SF3">
    <property type="entry name" value="ANTITERMINATION NUSB DOMAIN-CONTAINING PROTEIN"/>
    <property type="match status" value="1"/>
</dbReference>
<evidence type="ECO:0000256" key="1">
    <source>
        <dbReference type="ARBA" id="ARBA00005952"/>
    </source>
</evidence>
<keyword evidence="4 6" id="KW-0805">Transcription regulation</keyword>
<dbReference type="EMBL" id="JBHUEO010000026">
    <property type="protein sequence ID" value="MFD1707033.1"/>
    <property type="molecule type" value="Genomic_DNA"/>
</dbReference>
<keyword evidence="5 6" id="KW-0804">Transcription</keyword>
<keyword evidence="2 6" id="KW-0889">Transcription antitermination</keyword>
<protein>
    <recommendedName>
        <fullName evidence="6">Transcription antitermination protein NusB</fullName>
    </recommendedName>
    <alternativeName>
        <fullName evidence="6">Antitermination factor NusB</fullName>
    </alternativeName>
</protein>
<dbReference type="HAMAP" id="MF_00073">
    <property type="entry name" value="NusB"/>
    <property type="match status" value="1"/>
</dbReference>
<evidence type="ECO:0000256" key="6">
    <source>
        <dbReference type="HAMAP-Rule" id="MF_00073"/>
    </source>
</evidence>
<dbReference type="Pfam" id="PF01029">
    <property type="entry name" value="NusB"/>
    <property type="match status" value="1"/>
</dbReference>
<dbReference type="Gene3D" id="1.10.940.10">
    <property type="entry name" value="NusB-like"/>
    <property type="match status" value="1"/>
</dbReference>
<comment type="similarity">
    <text evidence="1 6">Belongs to the NusB family.</text>
</comment>
<dbReference type="InterPro" id="IPR035926">
    <property type="entry name" value="NusB-like_sf"/>
</dbReference>
<dbReference type="RefSeq" id="WP_380773757.1">
    <property type="nucleotide sequence ID" value="NZ_JBHUEO010000026.1"/>
</dbReference>
<dbReference type="NCBIfam" id="TIGR01951">
    <property type="entry name" value="nusB"/>
    <property type="match status" value="1"/>
</dbReference>
<dbReference type="Proteomes" id="UP001597301">
    <property type="component" value="Unassembled WGS sequence"/>
</dbReference>
<dbReference type="InterPro" id="IPR011605">
    <property type="entry name" value="NusB_fam"/>
</dbReference>
<keyword evidence="9" id="KW-1185">Reference proteome</keyword>
<evidence type="ECO:0000259" key="7">
    <source>
        <dbReference type="Pfam" id="PF01029"/>
    </source>
</evidence>
<comment type="function">
    <text evidence="6">Involved in transcription antitermination. Required for transcription of ribosomal RNA (rRNA) genes. Binds specifically to the boxA antiterminator sequence of the ribosomal RNA (rrn) operons.</text>
</comment>
<evidence type="ECO:0000256" key="3">
    <source>
        <dbReference type="ARBA" id="ARBA00022884"/>
    </source>
</evidence>
<dbReference type="SUPFAM" id="SSF48013">
    <property type="entry name" value="NusB-like"/>
    <property type="match status" value="1"/>
</dbReference>
<dbReference type="CDD" id="cd00619">
    <property type="entry name" value="Terminator_NusB"/>
    <property type="match status" value="1"/>
</dbReference>
<evidence type="ECO:0000256" key="2">
    <source>
        <dbReference type="ARBA" id="ARBA00022814"/>
    </source>
</evidence>
<feature type="domain" description="NusB/RsmB/TIM44" evidence="7">
    <location>
        <begin position="4"/>
        <end position="123"/>
    </location>
</feature>
<name>A0ABW4KIL8_9BACI</name>
<accession>A0ABW4KIL8</accession>
<comment type="caution">
    <text evidence="8">The sequence shown here is derived from an EMBL/GenBank/DDBJ whole genome shotgun (WGS) entry which is preliminary data.</text>
</comment>
<dbReference type="PANTHER" id="PTHR11078">
    <property type="entry name" value="N UTILIZATION SUBSTANCE PROTEIN B-RELATED"/>
    <property type="match status" value="1"/>
</dbReference>
<evidence type="ECO:0000313" key="9">
    <source>
        <dbReference type="Proteomes" id="UP001597301"/>
    </source>
</evidence>
<proteinExistence type="inferred from homology"/>
<reference evidence="9" key="1">
    <citation type="journal article" date="2019" name="Int. J. Syst. Evol. Microbiol.">
        <title>The Global Catalogue of Microorganisms (GCM) 10K type strain sequencing project: providing services to taxonomists for standard genome sequencing and annotation.</title>
        <authorList>
            <consortium name="The Broad Institute Genomics Platform"/>
            <consortium name="The Broad Institute Genome Sequencing Center for Infectious Disease"/>
            <person name="Wu L."/>
            <person name="Ma J."/>
        </authorList>
    </citation>
    <scope>NUCLEOTIDE SEQUENCE [LARGE SCALE GENOMIC DNA]</scope>
    <source>
        <strain evidence="9">CGMCC 1.12295</strain>
    </source>
</reference>
<keyword evidence="3 6" id="KW-0694">RNA-binding</keyword>
<sequence>MKRREAREKALQALFQIDMSKIEPSEALENVLSDGQSDDFLQQLIEGTCAHLSEIDDTISTHLERWSIDRLGKVDVNVLRIATYELKFTETPPNVVINEAVEVAKIYGDEKSGSFVNGILSKINGEKSD</sequence>
<organism evidence="8 9">
    <name type="scientific">Siminovitchia sediminis</name>
    <dbReference type="NCBI Taxonomy" id="1274353"/>
    <lineage>
        <taxon>Bacteria</taxon>
        <taxon>Bacillati</taxon>
        <taxon>Bacillota</taxon>
        <taxon>Bacilli</taxon>
        <taxon>Bacillales</taxon>
        <taxon>Bacillaceae</taxon>
        <taxon>Siminovitchia</taxon>
    </lineage>
</organism>
<evidence type="ECO:0000313" key="8">
    <source>
        <dbReference type="EMBL" id="MFD1707033.1"/>
    </source>
</evidence>
<dbReference type="InterPro" id="IPR006027">
    <property type="entry name" value="NusB_RsmB_TIM44"/>
</dbReference>